<dbReference type="OrthoDB" id="448448at2759"/>
<evidence type="ECO:0000256" key="7">
    <source>
        <dbReference type="ARBA" id="ARBA00022840"/>
    </source>
</evidence>
<feature type="region of interest" description="Disordered" evidence="11">
    <location>
        <begin position="313"/>
        <end position="334"/>
    </location>
</feature>
<feature type="domain" description="Helicase C-terminal" evidence="13">
    <location>
        <begin position="879"/>
        <end position="1030"/>
    </location>
</feature>
<dbReference type="GO" id="GO:0016787">
    <property type="term" value="F:hydrolase activity"/>
    <property type="evidence" value="ECO:0007669"/>
    <property type="project" value="UniProtKB-KW"/>
</dbReference>
<feature type="compositionally biased region" description="Polar residues" evidence="11">
    <location>
        <begin position="154"/>
        <end position="170"/>
    </location>
</feature>
<dbReference type="Pfam" id="PF00176">
    <property type="entry name" value="SNF2-rel_dom"/>
    <property type="match status" value="1"/>
</dbReference>
<comment type="similarity">
    <text evidence="2">Belongs to the SNF2/RAD54 helicase family.</text>
</comment>
<keyword evidence="6" id="KW-0347">Helicase</keyword>
<dbReference type="PROSITE" id="PS51194">
    <property type="entry name" value="HELICASE_CTER"/>
    <property type="match status" value="1"/>
</dbReference>
<reference evidence="14" key="1">
    <citation type="submission" date="2020-12" db="EMBL/GenBank/DDBJ databases">
        <title>Metabolic potential, ecology and presence of endohyphal bacteria is reflected in genomic diversity of Mucoromycotina.</title>
        <authorList>
            <person name="Muszewska A."/>
            <person name="Okrasinska A."/>
            <person name="Steczkiewicz K."/>
            <person name="Drgas O."/>
            <person name="Orlowska M."/>
            <person name="Perlinska-Lenart U."/>
            <person name="Aleksandrzak-Piekarczyk T."/>
            <person name="Szatraj K."/>
            <person name="Zielenkiewicz U."/>
            <person name="Pilsyk S."/>
            <person name="Malc E."/>
            <person name="Mieczkowski P."/>
            <person name="Kruszewska J.S."/>
            <person name="Biernat P."/>
            <person name="Pawlowska J."/>
        </authorList>
    </citation>
    <scope>NUCLEOTIDE SEQUENCE</scope>
    <source>
        <strain evidence="14">WA0000067209</strain>
    </source>
</reference>
<evidence type="ECO:0000256" key="3">
    <source>
        <dbReference type="ARBA" id="ARBA00012551"/>
    </source>
</evidence>
<evidence type="ECO:0000259" key="12">
    <source>
        <dbReference type="PROSITE" id="PS51192"/>
    </source>
</evidence>
<evidence type="ECO:0000313" key="15">
    <source>
        <dbReference type="Proteomes" id="UP000654370"/>
    </source>
</evidence>
<gene>
    <name evidence="14" type="ORF">INT43_002650</name>
</gene>
<dbReference type="GO" id="GO:0003678">
    <property type="term" value="F:DNA helicase activity"/>
    <property type="evidence" value="ECO:0007669"/>
    <property type="project" value="UniProtKB-EC"/>
</dbReference>
<dbReference type="GO" id="GO:0005694">
    <property type="term" value="C:chromosome"/>
    <property type="evidence" value="ECO:0007669"/>
    <property type="project" value="UniProtKB-ARBA"/>
</dbReference>
<dbReference type="Proteomes" id="UP000654370">
    <property type="component" value="Unassembled WGS sequence"/>
</dbReference>
<dbReference type="EC" id="3.6.4.12" evidence="3"/>
<dbReference type="PROSITE" id="PS51192">
    <property type="entry name" value="HELICASE_ATP_BIND_1"/>
    <property type="match status" value="1"/>
</dbReference>
<dbReference type="InterPro" id="IPR000330">
    <property type="entry name" value="SNF2_N"/>
</dbReference>
<dbReference type="InterPro" id="IPR038718">
    <property type="entry name" value="SNF2-like_sf"/>
</dbReference>
<dbReference type="CDD" id="cd17998">
    <property type="entry name" value="DEXHc_SMARCAD1"/>
    <property type="match status" value="1"/>
</dbReference>
<dbReference type="GO" id="GO:0005634">
    <property type="term" value="C:nucleus"/>
    <property type="evidence" value="ECO:0007669"/>
    <property type="project" value="UniProtKB-SubCell"/>
</dbReference>
<dbReference type="InterPro" id="IPR001650">
    <property type="entry name" value="Helicase_C-like"/>
</dbReference>
<keyword evidence="10" id="KW-0539">Nucleus</keyword>
<evidence type="ECO:0000256" key="2">
    <source>
        <dbReference type="ARBA" id="ARBA00007025"/>
    </source>
</evidence>
<dbReference type="InterPro" id="IPR014001">
    <property type="entry name" value="Helicase_ATP-bd"/>
</dbReference>
<evidence type="ECO:0000256" key="8">
    <source>
        <dbReference type="ARBA" id="ARBA00022853"/>
    </source>
</evidence>
<sequence length="1050" mass="119542">MGETRKTQTLLQFGTPKQPNAVRKEIPSSVTPPLQQDRLGSFLRDKESKTSNKVSIRRNMKSSFLKAGRELENVRASDRSQSADSDKSNSIRNASFPNSPSNVSVSSDSSLQAFSQDFEKVHVKSDMSPRVRWDSSDDDADQQKSPTRAMPAATMSTSQNDLSPLPQRTRQLNRLKRKKRALISLESDSEDSDTNAIDGTYDLSNMGSTEDSSSGSHIKRMRKLSQNNENLIPEKHMESELEYKISRLQESFQNRRRSSIERALVKANGMQVKAASELILNEKRSKQTYVDSSPKAASPSSTAPPRAAVIAISDDSEEEEEINSEDETNSEASDTDYALAEEEMRLDQQAVQFFNNSTCQDIQDVTACNAQQAEGLSMLRPFNDMEDLQEKLRSTKGLGERFINSYKEMMQGYSAVDRLVSDIEGIGAELNNIVNSWKETTTPNEEIPDNKLLNAPPKTYIDEQPKIMSKGIALKGYQIFGINWMLLLYKRKLSGILADEMGLGKTAQVIGFLAQLISEGHKGPHLIVVPSSTLENWLREFQKFCPCLDVRSYYGSQKERVELRYDLREDKDWPILVTTYQMATGSGLDRKFLRNINFDVTILDEGHMVKNCTSARYQHLMAIPSSFRLLLTGTPLQNNLQELVSLLTFILPNMFVENNEGLQKIFKIKYTSNTMKDNEKDKKDSSDTSTGSSSVAQMLSMERIKRAKKMMTPFVLRRQKSQVHSDLPEKIHIIERCTMTERQSKVYQTVVQNSKKRLHEKVQIESNDSDNKELTELITSPIKSAECRQVNPVNILMELRKAANHPLLLRRIYNDELLRTMAKEIKREEQFWDSEEQYIYEDMSVMSDFELNRLCLEHRTIKQHALDKDIVMDAGKIQVFKELLLEMKEKGQRVLVFSQFTMMLDVLEKVLDNMDFKYSRLDGSSKVDTRQDLIDEFSENPDITVFLLSTKAGGFGINLTAANVVILYDLDPNPHNDKQAEDRAHRVGQTKDVTVIRLISEDTVEENIFRMANVKLRLDQSVSFDQNDESGSENREKDENIKSLVQSALQ</sequence>
<keyword evidence="7" id="KW-0067">ATP-binding</keyword>
<comment type="caution">
    <text evidence="14">The sequence shown here is derived from an EMBL/GenBank/DDBJ whole genome shotgun (WGS) entry which is preliminary data.</text>
</comment>
<dbReference type="AlphaFoldDB" id="A0A8H7Q595"/>
<feature type="non-terminal residue" evidence="14">
    <location>
        <position position="1"/>
    </location>
</feature>
<dbReference type="InterPro" id="IPR049730">
    <property type="entry name" value="SNF2/RAD54-like_C"/>
</dbReference>
<evidence type="ECO:0000313" key="14">
    <source>
        <dbReference type="EMBL" id="KAG2186212.1"/>
    </source>
</evidence>
<evidence type="ECO:0000256" key="5">
    <source>
        <dbReference type="ARBA" id="ARBA00022801"/>
    </source>
</evidence>
<feature type="compositionally biased region" description="Basic and acidic residues" evidence="11">
    <location>
        <begin position="67"/>
        <end position="78"/>
    </location>
</feature>
<keyword evidence="9" id="KW-0238">DNA-binding</keyword>
<feature type="compositionally biased region" description="Polar residues" evidence="11">
    <location>
        <begin position="194"/>
        <end position="216"/>
    </location>
</feature>
<dbReference type="FunFam" id="3.40.50.10810:FF:000014">
    <property type="entry name" value="SWI/SNF-related matrix-associated actin-dependent regulator of chromatin subfamily A containing DEAD/H box 1"/>
    <property type="match status" value="1"/>
</dbReference>
<evidence type="ECO:0000256" key="1">
    <source>
        <dbReference type="ARBA" id="ARBA00004123"/>
    </source>
</evidence>
<dbReference type="EMBL" id="JAEPQZ010000001">
    <property type="protein sequence ID" value="KAG2186212.1"/>
    <property type="molecule type" value="Genomic_DNA"/>
</dbReference>
<keyword evidence="4" id="KW-0547">Nucleotide-binding</keyword>
<dbReference type="PANTHER" id="PTHR10799">
    <property type="entry name" value="SNF2/RAD54 HELICASE FAMILY"/>
    <property type="match status" value="1"/>
</dbReference>
<evidence type="ECO:0000256" key="4">
    <source>
        <dbReference type="ARBA" id="ARBA00022741"/>
    </source>
</evidence>
<dbReference type="SMART" id="SM00490">
    <property type="entry name" value="HELICc"/>
    <property type="match status" value="1"/>
</dbReference>
<dbReference type="GO" id="GO:0003677">
    <property type="term" value="F:DNA binding"/>
    <property type="evidence" value="ECO:0007669"/>
    <property type="project" value="UniProtKB-KW"/>
</dbReference>
<evidence type="ECO:0000256" key="11">
    <source>
        <dbReference type="SAM" id="MobiDB-lite"/>
    </source>
</evidence>
<feature type="region of interest" description="Disordered" evidence="11">
    <location>
        <begin position="676"/>
        <end position="699"/>
    </location>
</feature>
<keyword evidence="15" id="KW-1185">Reference proteome</keyword>
<evidence type="ECO:0000256" key="10">
    <source>
        <dbReference type="ARBA" id="ARBA00023242"/>
    </source>
</evidence>
<dbReference type="Pfam" id="PF00271">
    <property type="entry name" value="Helicase_C"/>
    <property type="match status" value="1"/>
</dbReference>
<evidence type="ECO:0000256" key="6">
    <source>
        <dbReference type="ARBA" id="ARBA00022806"/>
    </source>
</evidence>
<feature type="compositionally biased region" description="Basic residues" evidence="11">
    <location>
        <begin position="171"/>
        <end position="181"/>
    </location>
</feature>
<feature type="region of interest" description="Disordered" evidence="11">
    <location>
        <begin position="1024"/>
        <end position="1050"/>
    </location>
</feature>
<feature type="compositionally biased region" description="Basic and acidic residues" evidence="11">
    <location>
        <begin position="117"/>
        <end position="135"/>
    </location>
</feature>
<feature type="compositionally biased region" description="Low complexity" evidence="11">
    <location>
        <begin position="94"/>
        <end position="116"/>
    </location>
</feature>
<feature type="domain" description="Helicase ATP-binding" evidence="12">
    <location>
        <begin position="486"/>
        <end position="653"/>
    </location>
</feature>
<comment type="subcellular location">
    <subcellularLocation>
        <location evidence="1">Nucleus</location>
    </subcellularLocation>
</comment>
<dbReference type="CDD" id="cd18793">
    <property type="entry name" value="SF2_C_SNF"/>
    <property type="match status" value="1"/>
</dbReference>
<name>A0A8H7Q595_MORIS</name>
<keyword evidence="5" id="KW-0378">Hydrolase</keyword>
<dbReference type="GO" id="GO:0005524">
    <property type="term" value="F:ATP binding"/>
    <property type="evidence" value="ECO:0007669"/>
    <property type="project" value="UniProtKB-KW"/>
</dbReference>
<organism evidence="14 15">
    <name type="scientific">Mortierella isabellina</name>
    <name type="common">Filamentous fungus</name>
    <name type="synonym">Umbelopsis isabellina</name>
    <dbReference type="NCBI Taxonomy" id="91625"/>
    <lineage>
        <taxon>Eukaryota</taxon>
        <taxon>Fungi</taxon>
        <taxon>Fungi incertae sedis</taxon>
        <taxon>Mucoromycota</taxon>
        <taxon>Mucoromycotina</taxon>
        <taxon>Umbelopsidomycetes</taxon>
        <taxon>Umbelopsidales</taxon>
        <taxon>Umbelopsidaceae</taxon>
        <taxon>Umbelopsis</taxon>
    </lineage>
</organism>
<dbReference type="GO" id="GO:0006325">
    <property type="term" value="P:chromatin organization"/>
    <property type="evidence" value="ECO:0007669"/>
    <property type="project" value="UniProtKB-KW"/>
</dbReference>
<dbReference type="Gene3D" id="3.40.50.300">
    <property type="entry name" value="P-loop containing nucleotide triphosphate hydrolases"/>
    <property type="match status" value="1"/>
</dbReference>
<evidence type="ECO:0000256" key="9">
    <source>
        <dbReference type="ARBA" id="ARBA00023125"/>
    </source>
</evidence>
<dbReference type="Gene3D" id="3.40.50.10810">
    <property type="entry name" value="Tandem AAA-ATPase domain"/>
    <property type="match status" value="1"/>
</dbReference>
<keyword evidence="8" id="KW-0156">Chromatin regulator</keyword>
<feature type="compositionally biased region" description="Basic and acidic residues" evidence="11">
    <location>
        <begin position="1032"/>
        <end position="1041"/>
    </location>
</feature>
<dbReference type="InterPro" id="IPR027417">
    <property type="entry name" value="P-loop_NTPase"/>
</dbReference>
<protein>
    <recommendedName>
        <fullName evidence="3">DNA helicase</fullName>
        <ecNumber evidence="3">3.6.4.12</ecNumber>
    </recommendedName>
</protein>
<evidence type="ECO:0000259" key="13">
    <source>
        <dbReference type="PROSITE" id="PS51194"/>
    </source>
</evidence>
<feature type="compositionally biased region" description="Basic and acidic residues" evidence="11">
    <location>
        <begin position="676"/>
        <end position="686"/>
    </location>
</feature>
<accession>A0A8H7Q595</accession>
<dbReference type="SMART" id="SM00487">
    <property type="entry name" value="DEXDc"/>
    <property type="match status" value="1"/>
</dbReference>
<proteinExistence type="inferred from homology"/>
<feature type="region of interest" description="Disordered" evidence="11">
    <location>
        <begin position="1"/>
        <end position="220"/>
    </location>
</feature>
<feature type="compositionally biased region" description="Acidic residues" evidence="11">
    <location>
        <begin position="314"/>
        <end position="329"/>
    </location>
</feature>
<feature type="compositionally biased region" description="Polar residues" evidence="11">
    <location>
        <begin position="7"/>
        <end position="18"/>
    </location>
</feature>
<dbReference type="SUPFAM" id="SSF52540">
    <property type="entry name" value="P-loop containing nucleoside triphosphate hydrolases"/>
    <property type="match status" value="2"/>
</dbReference>